<dbReference type="PANTHER" id="PTHR23319">
    <property type="entry name" value="GRAM DOMAIN CONTAINING 1B, ISOFORM E"/>
    <property type="match status" value="1"/>
</dbReference>
<evidence type="ECO:0000313" key="5">
    <source>
        <dbReference type="Proteomes" id="UP001210925"/>
    </source>
</evidence>
<evidence type="ECO:0000256" key="1">
    <source>
        <dbReference type="SAM" id="MobiDB-lite"/>
    </source>
</evidence>
<protein>
    <submittedName>
        <fullName evidence="4">Protein Aster-B</fullName>
    </submittedName>
</protein>
<accession>A0AAD5Y4R8</accession>
<dbReference type="PANTHER" id="PTHR23319:SF4">
    <property type="entry name" value="GRAM DOMAIN CONTAINING 1B, ISOFORM E"/>
    <property type="match status" value="1"/>
</dbReference>
<dbReference type="Pfam" id="PF02893">
    <property type="entry name" value="GRAM"/>
    <property type="match status" value="1"/>
</dbReference>
<reference evidence="4" key="1">
    <citation type="submission" date="2020-05" db="EMBL/GenBank/DDBJ databases">
        <title>Phylogenomic resolution of chytrid fungi.</title>
        <authorList>
            <person name="Stajich J.E."/>
            <person name="Amses K."/>
            <person name="Simmons R."/>
            <person name="Seto K."/>
            <person name="Myers J."/>
            <person name="Bonds A."/>
            <person name="Quandt C.A."/>
            <person name="Barry K."/>
            <person name="Liu P."/>
            <person name="Grigoriev I."/>
            <person name="Longcore J.E."/>
            <person name="James T.Y."/>
        </authorList>
    </citation>
    <scope>NUCLEOTIDE SEQUENCE</scope>
    <source>
        <strain evidence="4">PLAUS21</strain>
    </source>
</reference>
<dbReference type="Gene3D" id="2.30.29.30">
    <property type="entry name" value="Pleckstrin-homology domain (PH domain)/Phosphotyrosine-binding domain (PTB)"/>
    <property type="match status" value="1"/>
</dbReference>
<dbReference type="EMBL" id="JADGKB010000149">
    <property type="protein sequence ID" value="KAJ3252234.1"/>
    <property type="molecule type" value="Genomic_DNA"/>
</dbReference>
<feature type="transmembrane region" description="Helical" evidence="2">
    <location>
        <begin position="200"/>
        <end position="223"/>
    </location>
</feature>
<dbReference type="AlphaFoldDB" id="A0AAD5Y4R8"/>
<dbReference type="SMART" id="SM00568">
    <property type="entry name" value="GRAM"/>
    <property type="match status" value="1"/>
</dbReference>
<feature type="compositionally biased region" description="Low complexity" evidence="1">
    <location>
        <begin position="18"/>
        <end position="34"/>
    </location>
</feature>
<dbReference type="Proteomes" id="UP001210925">
    <property type="component" value="Unassembled WGS sequence"/>
</dbReference>
<dbReference type="InterPro" id="IPR011993">
    <property type="entry name" value="PH-like_dom_sf"/>
</dbReference>
<evidence type="ECO:0000256" key="2">
    <source>
        <dbReference type="SAM" id="Phobius"/>
    </source>
</evidence>
<dbReference type="InterPro" id="IPR051482">
    <property type="entry name" value="Cholesterol_transport"/>
</dbReference>
<organism evidence="4 5">
    <name type="scientific">Boothiomyces macroporosus</name>
    <dbReference type="NCBI Taxonomy" id="261099"/>
    <lineage>
        <taxon>Eukaryota</taxon>
        <taxon>Fungi</taxon>
        <taxon>Fungi incertae sedis</taxon>
        <taxon>Chytridiomycota</taxon>
        <taxon>Chytridiomycota incertae sedis</taxon>
        <taxon>Chytridiomycetes</taxon>
        <taxon>Rhizophydiales</taxon>
        <taxon>Terramycetaceae</taxon>
        <taxon>Boothiomyces</taxon>
    </lineage>
</organism>
<gene>
    <name evidence="4" type="primary">GRAMD1B</name>
    <name evidence="4" type="ORF">HK103_001669</name>
</gene>
<dbReference type="GO" id="GO:0140268">
    <property type="term" value="C:endoplasmic reticulum-plasma membrane contact site"/>
    <property type="evidence" value="ECO:0007669"/>
    <property type="project" value="TreeGrafter"/>
</dbReference>
<evidence type="ECO:0000313" key="4">
    <source>
        <dbReference type="EMBL" id="KAJ3252234.1"/>
    </source>
</evidence>
<feature type="region of interest" description="Disordered" evidence="1">
    <location>
        <begin position="18"/>
        <end position="48"/>
    </location>
</feature>
<dbReference type="GO" id="GO:0120015">
    <property type="term" value="F:sterol transfer activity"/>
    <property type="evidence" value="ECO:0007669"/>
    <property type="project" value="TreeGrafter"/>
</dbReference>
<keyword evidence="2" id="KW-0812">Transmembrane</keyword>
<name>A0AAD5Y4R8_9FUNG</name>
<dbReference type="GO" id="GO:0032934">
    <property type="term" value="F:sterol binding"/>
    <property type="evidence" value="ECO:0007669"/>
    <property type="project" value="TreeGrafter"/>
</dbReference>
<evidence type="ECO:0000259" key="3">
    <source>
        <dbReference type="SMART" id="SM00568"/>
    </source>
</evidence>
<sequence length="239" mass="26763">MDTSRETYDWDQIIVSRNSDSTVSSRPSSDTSSPRTYAESVHGEDSSISAEIQKNKKNTRKMQQLFGDHIPEYEICLADFSCALSKDLLIRHGRLYVGREYVAFHSPIANTKFVIHVSDIKKVSPKTTMLIPSAMQIETDDLNIHLMSFMFRDNAMQTLNTIINAYRNKITKVNKLKTAAPAVQEEVAVKRVFPSPSSPLAPIFLIGAMLCITMILVNVAMLVRSSALNQMILAELSSF</sequence>
<dbReference type="GO" id="GO:0005886">
    <property type="term" value="C:plasma membrane"/>
    <property type="evidence" value="ECO:0007669"/>
    <property type="project" value="TreeGrafter"/>
</dbReference>
<keyword evidence="5" id="KW-1185">Reference proteome</keyword>
<dbReference type="InterPro" id="IPR004182">
    <property type="entry name" value="GRAM"/>
</dbReference>
<dbReference type="GO" id="GO:0032366">
    <property type="term" value="P:intracellular sterol transport"/>
    <property type="evidence" value="ECO:0007669"/>
    <property type="project" value="TreeGrafter"/>
</dbReference>
<feature type="domain" description="GRAM" evidence="3">
    <location>
        <begin position="60"/>
        <end position="127"/>
    </location>
</feature>
<dbReference type="GO" id="GO:0005789">
    <property type="term" value="C:endoplasmic reticulum membrane"/>
    <property type="evidence" value="ECO:0007669"/>
    <property type="project" value="TreeGrafter"/>
</dbReference>
<proteinExistence type="predicted"/>
<keyword evidence="2" id="KW-1133">Transmembrane helix</keyword>
<keyword evidence="2" id="KW-0472">Membrane</keyword>
<comment type="caution">
    <text evidence="4">The sequence shown here is derived from an EMBL/GenBank/DDBJ whole genome shotgun (WGS) entry which is preliminary data.</text>
</comment>